<keyword evidence="1" id="KW-0472">Membrane</keyword>
<accession>A0ABW4JPF7</accession>
<name>A0ABW4JPF7_9BACL</name>
<feature type="transmembrane region" description="Helical" evidence="1">
    <location>
        <begin position="63"/>
        <end position="83"/>
    </location>
</feature>
<feature type="transmembrane region" description="Helical" evidence="1">
    <location>
        <begin position="32"/>
        <end position="51"/>
    </location>
</feature>
<evidence type="ECO:0000313" key="3">
    <source>
        <dbReference type="Proteomes" id="UP001597079"/>
    </source>
</evidence>
<keyword evidence="1" id="KW-0812">Transmembrane</keyword>
<evidence type="ECO:0000313" key="2">
    <source>
        <dbReference type="EMBL" id="MFD1677754.1"/>
    </source>
</evidence>
<feature type="transmembrane region" description="Helical" evidence="1">
    <location>
        <begin position="6"/>
        <end position="25"/>
    </location>
</feature>
<proteinExistence type="predicted"/>
<sequence length="163" mass="18124">MSTHALTTTLIVLAIVVFVIVRQLRPRKLSRFSFIGMPIIALIAASQNLPHPTIPPIEVLECAVTIVVGIACGAVQAFFTRVFEQDGEWYAQGGWPYLATWVVLIAVRLLISLIFGLVAHVSMHTTWIIWVDIAAAWGMRAFVLYLRHPHLGAVIARSNSRRL</sequence>
<gene>
    <name evidence="2" type="ORF">ACFSB2_24125</name>
</gene>
<keyword evidence="3" id="KW-1185">Reference proteome</keyword>
<evidence type="ECO:0000256" key="1">
    <source>
        <dbReference type="SAM" id="Phobius"/>
    </source>
</evidence>
<dbReference type="RefSeq" id="WP_377945668.1">
    <property type="nucleotide sequence ID" value="NZ_JBHUCX010000099.1"/>
</dbReference>
<reference evidence="3" key="1">
    <citation type="journal article" date="2019" name="Int. J. Syst. Evol. Microbiol.">
        <title>The Global Catalogue of Microorganisms (GCM) 10K type strain sequencing project: providing services to taxonomists for standard genome sequencing and annotation.</title>
        <authorList>
            <consortium name="The Broad Institute Genomics Platform"/>
            <consortium name="The Broad Institute Genome Sequencing Center for Infectious Disease"/>
            <person name="Wu L."/>
            <person name="Ma J."/>
        </authorList>
    </citation>
    <scope>NUCLEOTIDE SEQUENCE [LARGE SCALE GENOMIC DNA]</scope>
    <source>
        <strain evidence="3">CGMCC 1.12286</strain>
    </source>
</reference>
<dbReference type="InterPro" id="IPR058247">
    <property type="entry name" value="DUF1453"/>
</dbReference>
<dbReference type="EMBL" id="JBHUCX010000099">
    <property type="protein sequence ID" value="MFD1677754.1"/>
    <property type="molecule type" value="Genomic_DNA"/>
</dbReference>
<feature type="transmembrane region" description="Helical" evidence="1">
    <location>
        <begin position="95"/>
        <end position="121"/>
    </location>
</feature>
<organism evidence="2 3">
    <name type="scientific">Alicyclobacillus fodiniaquatilis</name>
    <dbReference type="NCBI Taxonomy" id="1661150"/>
    <lineage>
        <taxon>Bacteria</taxon>
        <taxon>Bacillati</taxon>
        <taxon>Bacillota</taxon>
        <taxon>Bacilli</taxon>
        <taxon>Bacillales</taxon>
        <taxon>Alicyclobacillaceae</taxon>
        <taxon>Alicyclobacillus</taxon>
    </lineage>
</organism>
<protein>
    <recommendedName>
        <fullName evidence="4">Membrane protein CcdC involved in cytochrome C biogenesis</fullName>
    </recommendedName>
</protein>
<dbReference type="Pfam" id="PF07301">
    <property type="entry name" value="DUF1453"/>
    <property type="match status" value="1"/>
</dbReference>
<comment type="caution">
    <text evidence="2">The sequence shown here is derived from an EMBL/GenBank/DDBJ whole genome shotgun (WGS) entry which is preliminary data.</text>
</comment>
<feature type="transmembrane region" description="Helical" evidence="1">
    <location>
        <begin position="127"/>
        <end position="146"/>
    </location>
</feature>
<dbReference type="Proteomes" id="UP001597079">
    <property type="component" value="Unassembled WGS sequence"/>
</dbReference>
<keyword evidence="1" id="KW-1133">Transmembrane helix</keyword>
<evidence type="ECO:0008006" key="4">
    <source>
        <dbReference type="Google" id="ProtNLM"/>
    </source>
</evidence>